<dbReference type="PANTHER" id="PTHR23513">
    <property type="entry name" value="INTEGRAL MEMBRANE EFFLUX PROTEIN-RELATED"/>
    <property type="match status" value="1"/>
</dbReference>
<sequence>MEKSKSSSTFRAFNNRNYALFFGGQSISQIGTWMQRTAVIWVIYSLTHSASMIGFAVFAQQFPSFLLSLFGGVVADRYDRYKILLVTQIASMIQAILLAALILTGHYVIWEILTLSVVLGIINAFDVPARQPMILELIENKEDLANAISLNSAMVNIARMVGPALSGIVLQRFGAGICFSLNAVSFIAVITSLLLMNFPKFNPPTIKKKVMSELAEGFKYIRETPAIGIILLVLVSLSLFVLPYDTTEPIFAKVVYKGNATTYGYISSSVGLGAIIGSLVLASVKKGTDLKPILIGSIVVLATGLILFSRVSYLPLALPFAMIIGLGSLTPMSTCITIIQMEAATHMRGRVMSYMAMSFFGVLPLGALLIGTVSQKIGAPLTMFCQGIIALIIALVFFQLFKKSRIAQTTDQPDMAAEIIESEKIN</sequence>
<feature type="transmembrane region" description="Helical" evidence="7">
    <location>
        <begin position="351"/>
        <end position="371"/>
    </location>
</feature>
<dbReference type="Proteomes" id="UP000318733">
    <property type="component" value="Unassembled WGS sequence"/>
</dbReference>
<keyword evidence="6 7" id="KW-0472">Membrane</keyword>
<dbReference type="EMBL" id="VLPK01000001">
    <property type="protein sequence ID" value="TSJ42721.1"/>
    <property type="molecule type" value="Genomic_DNA"/>
</dbReference>
<comment type="caution">
    <text evidence="9">The sequence shown here is derived from an EMBL/GenBank/DDBJ whole genome shotgun (WGS) entry which is preliminary data.</text>
</comment>
<keyword evidence="3" id="KW-1003">Cell membrane</keyword>
<evidence type="ECO:0000256" key="4">
    <source>
        <dbReference type="ARBA" id="ARBA00022692"/>
    </source>
</evidence>
<dbReference type="Gene3D" id="1.20.1250.20">
    <property type="entry name" value="MFS general substrate transporter like domains"/>
    <property type="match status" value="1"/>
</dbReference>
<evidence type="ECO:0000256" key="5">
    <source>
        <dbReference type="ARBA" id="ARBA00022989"/>
    </source>
</evidence>
<dbReference type="Pfam" id="PF05977">
    <property type="entry name" value="MFS_3"/>
    <property type="match status" value="1"/>
</dbReference>
<feature type="transmembrane region" description="Helical" evidence="7">
    <location>
        <begin position="262"/>
        <end position="281"/>
    </location>
</feature>
<keyword evidence="10" id="KW-1185">Reference proteome</keyword>
<dbReference type="GO" id="GO:0005886">
    <property type="term" value="C:plasma membrane"/>
    <property type="evidence" value="ECO:0007669"/>
    <property type="project" value="UniProtKB-SubCell"/>
</dbReference>
<feature type="transmembrane region" description="Helical" evidence="7">
    <location>
        <begin position="317"/>
        <end position="339"/>
    </location>
</feature>
<dbReference type="InterPro" id="IPR010290">
    <property type="entry name" value="TM_effector"/>
</dbReference>
<keyword evidence="4 7" id="KW-0812">Transmembrane</keyword>
<evidence type="ECO:0000256" key="1">
    <source>
        <dbReference type="ARBA" id="ARBA00004651"/>
    </source>
</evidence>
<feature type="transmembrane region" description="Helical" evidence="7">
    <location>
        <begin position="50"/>
        <end position="71"/>
    </location>
</feature>
<evidence type="ECO:0000313" key="9">
    <source>
        <dbReference type="EMBL" id="TSJ42721.1"/>
    </source>
</evidence>
<dbReference type="RefSeq" id="WP_144246292.1">
    <property type="nucleotide sequence ID" value="NZ_VLPK01000001.1"/>
</dbReference>
<reference evidence="9 10" key="1">
    <citation type="submission" date="2019-07" db="EMBL/GenBank/DDBJ databases">
        <authorList>
            <person name="Huq M.A."/>
        </authorList>
    </citation>
    <scope>NUCLEOTIDE SEQUENCE [LARGE SCALE GENOMIC DNA]</scope>
    <source>
        <strain evidence="9 10">MAH-19</strain>
    </source>
</reference>
<comment type="subcellular location">
    <subcellularLocation>
        <location evidence="1">Cell membrane</location>
        <topology evidence="1">Multi-pass membrane protein</topology>
    </subcellularLocation>
</comment>
<dbReference type="PANTHER" id="PTHR23513:SF11">
    <property type="entry name" value="STAPHYLOFERRIN A TRANSPORTER"/>
    <property type="match status" value="1"/>
</dbReference>
<evidence type="ECO:0000256" key="3">
    <source>
        <dbReference type="ARBA" id="ARBA00022475"/>
    </source>
</evidence>
<evidence type="ECO:0000256" key="6">
    <source>
        <dbReference type="ARBA" id="ARBA00023136"/>
    </source>
</evidence>
<protein>
    <submittedName>
        <fullName evidence="9">MFS transporter</fullName>
    </submittedName>
</protein>
<dbReference type="PROSITE" id="PS50850">
    <property type="entry name" value="MFS"/>
    <property type="match status" value="1"/>
</dbReference>
<dbReference type="InterPro" id="IPR020846">
    <property type="entry name" value="MFS_dom"/>
</dbReference>
<feature type="transmembrane region" description="Helical" evidence="7">
    <location>
        <begin position="174"/>
        <end position="199"/>
    </location>
</feature>
<name>A0A556MRY5_9SPHI</name>
<keyword evidence="2" id="KW-0813">Transport</keyword>
<feature type="transmembrane region" description="Helical" evidence="7">
    <location>
        <begin position="377"/>
        <end position="398"/>
    </location>
</feature>
<evidence type="ECO:0000256" key="2">
    <source>
        <dbReference type="ARBA" id="ARBA00022448"/>
    </source>
</evidence>
<feature type="domain" description="Major facilitator superfamily (MFS) profile" evidence="8">
    <location>
        <begin position="12"/>
        <end position="405"/>
    </location>
</feature>
<gene>
    <name evidence="9" type="ORF">FO440_00580</name>
</gene>
<proteinExistence type="predicted"/>
<evidence type="ECO:0000259" key="8">
    <source>
        <dbReference type="PROSITE" id="PS50850"/>
    </source>
</evidence>
<accession>A0A556MRY5</accession>
<organism evidence="9 10">
    <name type="scientific">Mucilaginibacter corticis</name>
    <dbReference type="NCBI Taxonomy" id="2597670"/>
    <lineage>
        <taxon>Bacteria</taxon>
        <taxon>Pseudomonadati</taxon>
        <taxon>Bacteroidota</taxon>
        <taxon>Sphingobacteriia</taxon>
        <taxon>Sphingobacteriales</taxon>
        <taxon>Sphingobacteriaceae</taxon>
        <taxon>Mucilaginibacter</taxon>
    </lineage>
</organism>
<dbReference type="InterPro" id="IPR036259">
    <property type="entry name" value="MFS_trans_sf"/>
</dbReference>
<evidence type="ECO:0000256" key="7">
    <source>
        <dbReference type="SAM" id="Phobius"/>
    </source>
</evidence>
<evidence type="ECO:0000313" key="10">
    <source>
        <dbReference type="Proteomes" id="UP000318733"/>
    </source>
</evidence>
<feature type="transmembrane region" description="Helical" evidence="7">
    <location>
        <begin position="293"/>
        <end position="311"/>
    </location>
</feature>
<dbReference type="CDD" id="cd06173">
    <property type="entry name" value="MFS_MefA_like"/>
    <property type="match status" value="1"/>
</dbReference>
<dbReference type="AlphaFoldDB" id="A0A556MRY5"/>
<keyword evidence="5 7" id="KW-1133">Transmembrane helix</keyword>
<dbReference type="SUPFAM" id="SSF103473">
    <property type="entry name" value="MFS general substrate transporter"/>
    <property type="match status" value="1"/>
</dbReference>
<dbReference type="OrthoDB" id="9775268at2"/>
<dbReference type="GO" id="GO:0022857">
    <property type="term" value="F:transmembrane transporter activity"/>
    <property type="evidence" value="ECO:0007669"/>
    <property type="project" value="InterPro"/>
</dbReference>
<feature type="transmembrane region" description="Helical" evidence="7">
    <location>
        <begin position="20"/>
        <end position="44"/>
    </location>
</feature>
<feature type="transmembrane region" description="Helical" evidence="7">
    <location>
        <begin position="220"/>
        <end position="242"/>
    </location>
</feature>